<evidence type="ECO:0000256" key="1">
    <source>
        <dbReference type="SAM" id="MobiDB-lite"/>
    </source>
</evidence>
<name>A0AAV1C4C0_OLDCO</name>
<organism evidence="2 3">
    <name type="scientific">Oldenlandia corymbosa var. corymbosa</name>
    <dbReference type="NCBI Taxonomy" id="529605"/>
    <lineage>
        <taxon>Eukaryota</taxon>
        <taxon>Viridiplantae</taxon>
        <taxon>Streptophyta</taxon>
        <taxon>Embryophyta</taxon>
        <taxon>Tracheophyta</taxon>
        <taxon>Spermatophyta</taxon>
        <taxon>Magnoliopsida</taxon>
        <taxon>eudicotyledons</taxon>
        <taxon>Gunneridae</taxon>
        <taxon>Pentapetalae</taxon>
        <taxon>asterids</taxon>
        <taxon>lamiids</taxon>
        <taxon>Gentianales</taxon>
        <taxon>Rubiaceae</taxon>
        <taxon>Rubioideae</taxon>
        <taxon>Spermacoceae</taxon>
        <taxon>Hedyotis-Oldenlandia complex</taxon>
        <taxon>Oldenlandia</taxon>
    </lineage>
</organism>
<proteinExistence type="predicted"/>
<reference evidence="2" key="1">
    <citation type="submission" date="2023-03" db="EMBL/GenBank/DDBJ databases">
        <authorList>
            <person name="Julca I."/>
        </authorList>
    </citation>
    <scope>NUCLEOTIDE SEQUENCE</scope>
</reference>
<dbReference type="Proteomes" id="UP001161247">
    <property type="component" value="Chromosome 1"/>
</dbReference>
<feature type="region of interest" description="Disordered" evidence="1">
    <location>
        <begin position="159"/>
        <end position="209"/>
    </location>
</feature>
<dbReference type="AlphaFoldDB" id="A0AAV1C4C0"/>
<feature type="compositionally biased region" description="Basic and acidic residues" evidence="1">
    <location>
        <begin position="189"/>
        <end position="209"/>
    </location>
</feature>
<evidence type="ECO:0000313" key="2">
    <source>
        <dbReference type="EMBL" id="CAI9089514.1"/>
    </source>
</evidence>
<dbReference type="EMBL" id="OX459118">
    <property type="protein sequence ID" value="CAI9089514.1"/>
    <property type="molecule type" value="Genomic_DNA"/>
</dbReference>
<sequence>MEDNYHFPHQCDSHLFGSLLMDSPHLVGILRIPNSEKYRENLKLPHPSCSCKPGFEKNLFELSRGEESALLLLPRSGCEGSKFLQGLKLSPAVKILKGRPAAVKKAGVSTAGRAIADSSSDYLRVSVSQICLSFGSGSKRFEIRRQICSLSGVADNPSDQQFKSEAKSFKSGPVNKGGLAGTKVANTKHSSEEKAAASKTDDYWKSTGT</sequence>
<gene>
    <name evidence="2" type="ORF">OLC1_LOCUS1847</name>
</gene>
<protein>
    <submittedName>
        <fullName evidence="2">OLC1v1024101C1</fullName>
    </submittedName>
</protein>
<evidence type="ECO:0000313" key="3">
    <source>
        <dbReference type="Proteomes" id="UP001161247"/>
    </source>
</evidence>
<keyword evidence="3" id="KW-1185">Reference proteome</keyword>
<accession>A0AAV1C4C0</accession>